<evidence type="ECO:0000256" key="4">
    <source>
        <dbReference type="ARBA" id="ARBA00023163"/>
    </source>
</evidence>
<keyword evidence="10" id="KW-1185">Reference proteome</keyword>
<dbReference type="OrthoDB" id="1939598at2759"/>
<dbReference type="GO" id="GO:0001228">
    <property type="term" value="F:DNA-binding transcription activator activity, RNA polymerase II-specific"/>
    <property type="evidence" value="ECO:0007669"/>
    <property type="project" value="TreeGrafter"/>
</dbReference>
<feature type="region of interest" description="Disordered" evidence="7">
    <location>
        <begin position="277"/>
        <end position="305"/>
    </location>
</feature>
<comment type="subcellular location">
    <subcellularLocation>
        <location evidence="1">Nucleus</location>
    </subcellularLocation>
</comment>
<dbReference type="PROSITE" id="PS00036">
    <property type="entry name" value="BZIP_BASIC"/>
    <property type="match status" value="1"/>
</dbReference>
<accession>A0A1Y2FEP8</accession>
<feature type="coiled-coil region" evidence="6">
    <location>
        <begin position="229"/>
        <end position="263"/>
    </location>
</feature>
<dbReference type="SUPFAM" id="SSF57959">
    <property type="entry name" value="Leucine zipper domain"/>
    <property type="match status" value="1"/>
</dbReference>
<feature type="region of interest" description="Disordered" evidence="7">
    <location>
        <begin position="168"/>
        <end position="200"/>
    </location>
</feature>
<evidence type="ECO:0000256" key="7">
    <source>
        <dbReference type="SAM" id="MobiDB-lite"/>
    </source>
</evidence>
<feature type="region of interest" description="Disordered" evidence="7">
    <location>
        <begin position="1"/>
        <end position="29"/>
    </location>
</feature>
<dbReference type="GO" id="GO:0005634">
    <property type="term" value="C:nucleus"/>
    <property type="evidence" value="ECO:0007669"/>
    <property type="project" value="UniProtKB-SubCell"/>
</dbReference>
<feature type="compositionally biased region" description="Polar residues" evidence="7">
    <location>
        <begin position="1"/>
        <end position="24"/>
    </location>
</feature>
<evidence type="ECO:0000313" key="9">
    <source>
        <dbReference type="EMBL" id="ORY82399.1"/>
    </source>
</evidence>
<dbReference type="CDD" id="cd14705">
    <property type="entry name" value="bZIP_Zip1"/>
    <property type="match status" value="1"/>
</dbReference>
<dbReference type="InterPro" id="IPR046347">
    <property type="entry name" value="bZIP_sf"/>
</dbReference>
<proteinExistence type="predicted"/>
<dbReference type="GO" id="GO:0000977">
    <property type="term" value="F:RNA polymerase II transcription regulatory region sequence-specific DNA binding"/>
    <property type="evidence" value="ECO:0007669"/>
    <property type="project" value="TreeGrafter"/>
</dbReference>
<dbReference type="STRING" id="106004.A0A1Y2FEP8"/>
<dbReference type="Pfam" id="PF07716">
    <property type="entry name" value="bZIP_2"/>
    <property type="match status" value="1"/>
</dbReference>
<dbReference type="InterPro" id="IPR004827">
    <property type="entry name" value="bZIP"/>
</dbReference>
<evidence type="ECO:0000313" key="10">
    <source>
        <dbReference type="Proteomes" id="UP000193467"/>
    </source>
</evidence>
<dbReference type="PANTHER" id="PTHR13044">
    <property type="entry name" value="ACTIVATING TRANSCRIPTION FACTOR ATF 4/5"/>
    <property type="match status" value="1"/>
</dbReference>
<dbReference type="Proteomes" id="UP000193467">
    <property type="component" value="Unassembled WGS sequence"/>
</dbReference>
<protein>
    <recommendedName>
        <fullName evidence="8">BZIP domain-containing protein</fullName>
    </recommendedName>
</protein>
<reference evidence="9 10" key="1">
    <citation type="submission" date="2016-07" db="EMBL/GenBank/DDBJ databases">
        <title>Pervasive Adenine N6-methylation of Active Genes in Fungi.</title>
        <authorList>
            <consortium name="DOE Joint Genome Institute"/>
            <person name="Mondo S.J."/>
            <person name="Dannebaum R.O."/>
            <person name="Kuo R.C."/>
            <person name="Labutti K."/>
            <person name="Haridas S."/>
            <person name="Kuo A."/>
            <person name="Salamov A."/>
            <person name="Ahrendt S.R."/>
            <person name="Lipzen A."/>
            <person name="Sullivan W."/>
            <person name="Andreopoulos W.B."/>
            <person name="Clum A."/>
            <person name="Lindquist E."/>
            <person name="Daum C."/>
            <person name="Ramamoorthy G.K."/>
            <person name="Gryganskyi A."/>
            <person name="Culley D."/>
            <person name="Magnuson J.K."/>
            <person name="James T.Y."/>
            <person name="O'Malley M.A."/>
            <person name="Stajich J.E."/>
            <person name="Spatafora J.W."/>
            <person name="Visel A."/>
            <person name="Grigoriev I.V."/>
        </authorList>
    </citation>
    <scope>NUCLEOTIDE SEQUENCE [LARGE SCALE GENOMIC DNA]</scope>
    <source>
        <strain evidence="9 10">62-1032</strain>
    </source>
</reference>
<feature type="compositionally biased region" description="Low complexity" evidence="7">
    <location>
        <begin position="184"/>
        <end position="198"/>
    </location>
</feature>
<dbReference type="Gene3D" id="1.20.5.170">
    <property type="match status" value="1"/>
</dbReference>
<sequence length="305" mass="32312">MNSFAFSQLNVLTPSPGVSPNNGPEQDRSELTLSFPVEGSALQAQLEAWTNTTFSFDDFGPAEFKEKDEGDSQGRYGQQQQQDNGYSFGLNDSEHVDLESLLAPSSLGPAALDPFHDYAPLAPSLVDPALHLPNFNSSSTAVSTTAPGLLQAPAPTPVEVAPTPAVATAPATKRAAPKAKKAKVAAASTPASDASASPGLILGDDEAANALAIEEDKRRRNTAASARFRIKKKQREAALEQTAKELRDRVAALEGEVEALRTENGWLRGLITEKPPVKGEESDAQLVAAASRKRTRVDDAESLVV</sequence>
<keyword evidence="2" id="KW-0805">Transcription regulation</keyword>
<feature type="region of interest" description="Disordered" evidence="7">
    <location>
        <begin position="57"/>
        <end position="91"/>
    </location>
</feature>
<keyword evidence="3" id="KW-0238">DNA-binding</keyword>
<feature type="domain" description="BZIP" evidence="8">
    <location>
        <begin position="215"/>
        <end position="274"/>
    </location>
</feature>
<evidence type="ECO:0000256" key="1">
    <source>
        <dbReference type="ARBA" id="ARBA00004123"/>
    </source>
</evidence>
<keyword evidence="4" id="KW-0804">Transcription</keyword>
<organism evidence="9 10">
    <name type="scientific">Leucosporidium creatinivorum</name>
    <dbReference type="NCBI Taxonomy" id="106004"/>
    <lineage>
        <taxon>Eukaryota</taxon>
        <taxon>Fungi</taxon>
        <taxon>Dikarya</taxon>
        <taxon>Basidiomycota</taxon>
        <taxon>Pucciniomycotina</taxon>
        <taxon>Microbotryomycetes</taxon>
        <taxon>Leucosporidiales</taxon>
        <taxon>Leucosporidium</taxon>
    </lineage>
</organism>
<evidence type="ECO:0000256" key="6">
    <source>
        <dbReference type="SAM" id="Coils"/>
    </source>
</evidence>
<evidence type="ECO:0000256" key="3">
    <source>
        <dbReference type="ARBA" id="ARBA00023125"/>
    </source>
</evidence>
<dbReference type="PROSITE" id="PS50217">
    <property type="entry name" value="BZIP"/>
    <property type="match status" value="1"/>
</dbReference>
<name>A0A1Y2FEP8_9BASI</name>
<dbReference type="AlphaFoldDB" id="A0A1Y2FEP8"/>
<dbReference type="EMBL" id="MCGR01000021">
    <property type="protein sequence ID" value="ORY82399.1"/>
    <property type="molecule type" value="Genomic_DNA"/>
</dbReference>
<dbReference type="InParanoid" id="A0A1Y2FEP8"/>
<gene>
    <name evidence="9" type="ORF">BCR35DRAFT_303812</name>
</gene>
<evidence type="ECO:0000256" key="2">
    <source>
        <dbReference type="ARBA" id="ARBA00023015"/>
    </source>
</evidence>
<dbReference type="SMART" id="SM00338">
    <property type="entry name" value="BRLZ"/>
    <property type="match status" value="1"/>
</dbReference>
<keyword evidence="6" id="KW-0175">Coiled coil</keyword>
<evidence type="ECO:0000256" key="5">
    <source>
        <dbReference type="ARBA" id="ARBA00023242"/>
    </source>
</evidence>
<feature type="compositionally biased region" description="Low complexity" evidence="7">
    <location>
        <begin position="73"/>
        <end position="89"/>
    </location>
</feature>
<dbReference type="PANTHER" id="PTHR13044:SF14">
    <property type="entry name" value="CRYPTOCEPHAL, ISOFORM A"/>
    <property type="match status" value="1"/>
</dbReference>
<evidence type="ECO:0000259" key="8">
    <source>
        <dbReference type="PROSITE" id="PS50217"/>
    </source>
</evidence>
<keyword evidence="5" id="KW-0539">Nucleus</keyword>
<comment type="caution">
    <text evidence="9">The sequence shown here is derived from an EMBL/GenBank/DDBJ whole genome shotgun (WGS) entry which is preliminary data.</text>
</comment>
<feature type="compositionally biased region" description="Basic and acidic residues" evidence="7">
    <location>
        <begin position="63"/>
        <end position="72"/>
    </location>
</feature>